<evidence type="ECO:0000313" key="5">
    <source>
        <dbReference type="EMBL" id="CUU41240.1"/>
    </source>
</evidence>
<feature type="domain" description="Methyl-accepting transducer" evidence="3">
    <location>
        <begin position="74"/>
        <end position="296"/>
    </location>
</feature>
<dbReference type="RefSeq" id="WP_055036509.1">
    <property type="nucleotide sequence ID" value="NZ_AP014854.2"/>
</dbReference>
<dbReference type="SUPFAM" id="SSF141371">
    <property type="entry name" value="PilZ domain-like"/>
    <property type="match status" value="1"/>
</dbReference>
<dbReference type="SUPFAM" id="SSF58104">
    <property type="entry name" value="Methyl-accepting chemotaxis protein (MCP) signaling domain"/>
    <property type="match status" value="1"/>
</dbReference>
<dbReference type="Gene3D" id="1.10.287.950">
    <property type="entry name" value="Methyl-accepting chemotaxis protein"/>
    <property type="match status" value="1"/>
</dbReference>
<organism evidence="5 6">
    <name type="scientific">Blastochloris viridis</name>
    <name type="common">Rhodopseudomonas viridis</name>
    <dbReference type="NCBI Taxonomy" id="1079"/>
    <lineage>
        <taxon>Bacteria</taxon>
        <taxon>Pseudomonadati</taxon>
        <taxon>Pseudomonadota</taxon>
        <taxon>Alphaproteobacteria</taxon>
        <taxon>Hyphomicrobiales</taxon>
        <taxon>Blastochloridaceae</taxon>
        <taxon>Blastochloris</taxon>
    </lineage>
</organism>
<dbReference type="STRING" id="1079.BVIR_784"/>
<dbReference type="OrthoDB" id="2489132at2"/>
<evidence type="ECO:0000256" key="1">
    <source>
        <dbReference type="ARBA" id="ARBA00023224"/>
    </source>
</evidence>
<dbReference type="InterPro" id="IPR004089">
    <property type="entry name" value="MCPsignal_dom"/>
</dbReference>
<reference evidence="6" key="3">
    <citation type="journal article" date="2016" name="Genome Announc.">
        <title>Revised genome sequence of the purple photosynthetic bacterium Blastochloris viridis.</title>
        <authorList>
            <person name="Liu L.N."/>
            <person name="Faulkner M."/>
            <person name="Liu X."/>
            <person name="Huang F."/>
            <person name="Darby A.C."/>
            <person name="Hall N."/>
        </authorList>
    </citation>
    <scope>NUCLEOTIDE SEQUENCE [LARGE SCALE GENOMIC DNA]</scope>
    <source>
        <strain evidence="6">ATCC 19567 / DSM 133 / F</strain>
    </source>
</reference>
<dbReference type="PANTHER" id="PTHR32089:SF112">
    <property type="entry name" value="LYSOZYME-LIKE PROTEIN-RELATED"/>
    <property type="match status" value="1"/>
</dbReference>
<evidence type="ECO:0000259" key="3">
    <source>
        <dbReference type="PROSITE" id="PS50111"/>
    </source>
</evidence>
<dbReference type="EMBL" id="LN907867">
    <property type="protein sequence ID" value="CUU41240.1"/>
    <property type="molecule type" value="Genomic_DNA"/>
</dbReference>
<dbReference type="PROSITE" id="PS50111">
    <property type="entry name" value="CHEMOTAXIS_TRANSDUC_2"/>
    <property type="match status" value="1"/>
</dbReference>
<evidence type="ECO:0000256" key="2">
    <source>
        <dbReference type="PROSITE-ProRule" id="PRU00284"/>
    </source>
</evidence>
<dbReference type="Gene3D" id="2.40.10.220">
    <property type="entry name" value="predicted glycosyltransferase like domains"/>
    <property type="match status" value="1"/>
</dbReference>
<evidence type="ECO:0000313" key="4">
    <source>
        <dbReference type="EMBL" id="BAR98134.1"/>
    </source>
</evidence>
<sequence>MIRRSASAGYVMLNLSFRRRNSADTLPTVPSPVIAPTAPDSSREDLQLRLDRMREALDLIEVDLAALIGDVTSGTDAVRAGVGAVTDALGGIRDHSSEIADLARKANDDAGQLAAATEELASSSGEIGRQVAEAGRLTGQATDAAAEAGRSVDGLKTSSGEIGQVLSLIASIAKQTNLLALNATIEAARAGDAGRGFAVVASEVKALSVQTQKATEEIARKIDGLQNDAARSIDAVDRITQAIDAIRPVFSAIAAAVEQQIATAGELSRTAAETSSFVTRVSDGASETEVAANDIFDKARGIDDTSADVASLAEKLRSRLVIVLRNSDIGDRRRADRLPCDLGAKLAVGGRTLVGRTLDLSEEGALLRVEGGSGIAGGTAGELDLAGLGRLSVRVVGHSALGLHCEFVRIAEPVRAAIDAKLAAIRTENEAVVAHATGMAEEVQAAFEAAVASGRATIEDLLDNRVAEVQGSDPPQFTATTQPLLEAILPPIQERALAADPTLAFAITCDRNAFVAVHNKVYSQPQRPGERDWNIANCRNKRYFDDRTGLAAARNTRPYLLQVYARDMGGGKTVMIKEVDVPIRIQGKHWGSVRHGYRM</sequence>
<dbReference type="PATRIC" id="fig|1079.6.peg.813"/>
<dbReference type="Pfam" id="PF00015">
    <property type="entry name" value="MCPsignal"/>
    <property type="match status" value="1"/>
</dbReference>
<dbReference type="GO" id="GO:0016020">
    <property type="term" value="C:membrane"/>
    <property type="evidence" value="ECO:0007669"/>
    <property type="project" value="InterPro"/>
</dbReference>
<keyword evidence="6" id="KW-1185">Reference proteome</keyword>
<protein>
    <submittedName>
        <fullName evidence="4 5">Methyl-accepting chemotaxis protein</fullName>
    </submittedName>
</protein>
<dbReference type="Pfam" id="PF07238">
    <property type="entry name" value="PilZ"/>
    <property type="match status" value="1"/>
</dbReference>
<dbReference type="AlphaFoldDB" id="A0A0H5BAN5"/>
<dbReference type="KEGG" id="bvr:BVIR_784"/>
<evidence type="ECO:0000313" key="6">
    <source>
        <dbReference type="Proteomes" id="UP000065734"/>
    </source>
</evidence>
<gene>
    <name evidence="5" type="primary">mcp4_2</name>
    <name evidence="4" type="ORF">BV133_541</name>
    <name evidence="5" type="ORF">BVIRIDIS_02290</name>
</gene>
<dbReference type="SMART" id="SM00283">
    <property type="entry name" value="MA"/>
    <property type="match status" value="1"/>
</dbReference>
<dbReference type="PANTHER" id="PTHR32089">
    <property type="entry name" value="METHYL-ACCEPTING CHEMOTAXIS PROTEIN MCPB"/>
    <property type="match status" value="1"/>
</dbReference>
<keyword evidence="1 2" id="KW-0807">Transducer</keyword>
<reference evidence="4" key="1">
    <citation type="journal article" date="2015" name="Genome Announc.">
        <title>Complete Genome Sequence of the Bacteriochlorophyll b-Producing Photosynthetic Bacterium Blastochloris viridis.</title>
        <authorList>
            <person name="Tsukatani Y."/>
            <person name="Hirose Y."/>
            <person name="Harada J."/>
            <person name="Misawa N."/>
            <person name="Mori K."/>
            <person name="Inoue K."/>
            <person name="Tamiaki H."/>
        </authorList>
    </citation>
    <scope>NUCLEOTIDE SEQUENCE [LARGE SCALE GENOMIC DNA]</scope>
    <source>
        <strain evidence="4">DSM 133</strain>
    </source>
</reference>
<dbReference type="GO" id="GO:0035438">
    <property type="term" value="F:cyclic-di-GMP binding"/>
    <property type="evidence" value="ECO:0007669"/>
    <property type="project" value="InterPro"/>
</dbReference>
<dbReference type="Proteomes" id="UP000065734">
    <property type="component" value="Chromosome I"/>
</dbReference>
<proteinExistence type="predicted"/>
<accession>A0A0H5BAN5</accession>
<name>A0A0H5BAN5_BLAVI</name>
<dbReference type="EMBL" id="AP014854">
    <property type="protein sequence ID" value="BAR98134.1"/>
    <property type="molecule type" value="Genomic_DNA"/>
</dbReference>
<dbReference type="InterPro" id="IPR009875">
    <property type="entry name" value="PilZ_domain"/>
</dbReference>
<dbReference type="GO" id="GO:0007165">
    <property type="term" value="P:signal transduction"/>
    <property type="evidence" value="ECO:0007669"/>
    <property type="project" value="UniProtKB-KW"/>
</dbReference>
<reference evidence="5" key="2">
    <citation type="submission" date="2015-11" db="EMBL/GenBank/DDBJ databases">
        <authorList>
            <person name="Zhang Y."/>
            <person name="Guo Z."/>
        </authorList>
    </citation>
    <scope>NUCLEOTIDE SEQUENCE</scope>
    <source>
        <strain evidence="5">1</strain>
    </source>
</reference>